<gene>
    <name evidence="1" type="ORF">D3876_06465</name>
</gene>
<dbReference type="AlphaFoldDB" id="A0A418WRN6"/>
<comment type="caution">
    <text evidence="1">The sequence shown here is derived from an EMBL/GenBank/DDBJ whole genome shotgun (WGS) entry which is preliminary data.</text>
</comment>
<dbReference type="PANTHER" id="PTHR35802:SF1">
    <property type="entry name" value="PROTEASE SYNTHASE AND SPORULATION PROTEIN PAI 2"/>
    <property type="match status" value="1"/>
</dbReference>
<evidence type="ECO:0000313" key="1">
    <source>
        <dbReference type="EMBL" id="RJF93914.1"/>
    </source>
</evidence>
<dbReference type="InterPro" id="IPR012349">
    <property type="entry name" value="Split_barrel_FMN-bd"/>
</dbReference>
<dbReference type="InterPro" id="IPR007396">
    <property type="entry name" value="TR_PAI2-type"/>
</dbReference>
<sequence>MHPNPQFRWEDRDALRGFVTEIGFGALFAATPDGPRVAHVPTVFLDDATLGFHVARGNGIARHLDGATALYVVQGPEAYISPDWYGMEDQVPTWNYLAVELEGQVRKMEREQLVEQIDRLSGVHEARLAPKPTWTPAKMTPGLVDKMLGAITGYTLEITAWRGTKKLGQNKPAAARNAAADALEMAGNRAMAHLMREMPL</sequence>
<accession>A0A418WRN6</accession>
<proteinExistence type="predicted"/>
<name>A0A418WRN6_9SPHN</name>
<dbReference type="EMBL" id="QYUM01000002">
    <property type="protein sequence ID" value="RJF93914.1"/>
    <property type="molecule type" value="Genomic_DNA"/>
</dbReference>
<keyword evidence="2" id="KW-1185">Reference proteome</keyword>
<dbReference type="SUPFAM" id="SSF50475">
    <property type="entry name" value="FMN-binding split barrel"/>
    <property type="match status" value="1"/>
</dbReference>
<reference evidence="1 2" key="1">
    <citation type="submission" date="2018-09" db="EMBL/GenBank/DDBJ databases">
        <authorList>
            <person name="Zhu H."/>
        </authorList>
    </citation>
    <scope>NUCLEOTIDE SEQUENCE [LARGE SCALE GENOMIC DNA]</scope>
    <source>
        <strain evidence="1 2">K2R01-6</strain>
    </source>
</reference>
<dbReference type="Pfam" id="PF04299">
    <property type="entry name" value="FMN_bind_2"/>
    <property type="match status" value="1"/>
</dbReference>
<dbReference type="PIRSF" id="PIRSF010372">
    <property type="entry name" value="PaiB"/>
    <property type="match status" value="1"/>
</dbReference>
<evidence type="ECO:0000313" key="2">
    <source>
        <dbReference type="Proteomes" id="UP000286100"/>
    </source>
</evidence>
<dbReference type="RefSeq" id="WP_119760445.1">
    <property type="nucleotide sequence ID" value="NZ_QYUM01000002.1"/>
</dbReference>
<dbReference type="Gene3D" id="2.30.110.10">
    <property type="entry name" value="Electron Transport, Fmn-binding Protein, Chain A"/>
    <property type="match status" value="1"/>
</dbReference>
<dbReference type="PANTHER" id="PTHR35802">
    <property type="entry name" value="PROTEASE SYNTHASE AND SPORULATION PROTEIN PAI 2"/>
    <property type="match status" value="1"/>
</dbReference>
<protein>
    <submittedName>
        <fullName evidence="1">FMN-binding negative transcriptional regulator</fullName>
    </submittedName>
</protein>
<dbReference type="Proteomes" id="UP000286100">
    <property type="component" value="Unassembled WGS sequence"/>
</dbReference>
<organism evidence="1 2">
    <name type="scientific">Sphingomonas cavernae</name>
    <dbReference type="NCBI Taxonomy" id="2320861"/>
    <lineage>
        <taxon>Bacteria</taxon>
        <taxon>Pseudomonadati</taxon>
        <taxon>Pseudomonadota</taxon>
        <taxon>Alphaproteobacteria</taxon>
        <taxon>Sphingomonadales</taxon>
        <taxon>Sphingomonadaceae</taxon>
        <taxon>Sphingomonas</taxon>
    </lineage>
</organism>
<dbReference type="OrthoDB" id="9794948at2"/>